<dbReference type="GO" id="GO:0008154">
    <property type="term" value="P:actin polymerization or depolymerization"/>
    <property type="evidence" value="ECO:0007669"/>
    <property type="project" value="TreeGrafter"/>
</dbReference>
<dbReference type="Proteomes" id="UP000215335">
    <property type="component" value="Unassembled WGS sequence"/>
</dbReference>
<evidence type="ECO:0000313" key="2">
    <source>
        <dbReference type="EMBL" id="OXU28220.1"/>
    </source>
</evidence>
<comment type="caution">
    <text evidence="2">The sequence shown here is derived from an EMBL/GenBank/DDBJ whole genome shotgun (WGS) entry which is preliminary data.</text>
</comment>
<evidence type="ECO:0000259" key="1">
    <source>
        <dbReference type="PROSITE" id="PS51089"/>
    </source>
</evidence>
<dbReference type="Gene3D" id="1.10.950.10">
    <property type="entry name" value="Villin headpiece domain"/>
    <property type="match status" value="1"/>
</dbReference>
<feature type="domain" description="HP" evidence="1">
    <location>
        <begin position="711"/>
        <end position="776"/>
    </location>
</feature>
<dbReference type="STRING" id="543379.A0A232FCK2"/>
<dbReference type="PROSITE" id="PS51089">
    <property type="entry name" value="HP"/>
    <property type="match status" value="1"/>
</dbReference>
<dbReference type="SUPFAM" id="SSF55753">
    <property type="entry name" value="Actin depolymerizing proteins"/>
    <property type="match status" value="5"/>
</dbReference>
<dbReference type="GO" id="GO:0005737">
    <property type="term" value="C:cytoplasm"/>
    <property type="evidence" value="ECO:0007669"/>
    <property type="project" value="TreeGrafter"/>
</dbReference>
<dbReference type="SMART" id="SM00153">
    <property type="entry name" value="VHP"/>
    <property type="match status" value="1"/>
</dbReference>
<sequence length="776" mass="87684">DDASSCSDESSGAEIFKSIPKASTAFCIWKIEGLRTISLGRTKVGTFLSDSAYLIYAASARDGALPYPGMPVTQSYKYFARNAQTKELKDSQTVRAVHFWVGVDCDSSVSGAAALRAAELDSQLGATILFREAQGRESSRFLAYFRQRLLAVEQPRADEDSRGASLHRVSGTGLPVLSELKPLDWSSFSSRDVILIDVRSRWVIESRPRFQLTHRLRISRSVVFLWLGSNSEPLHKSHALKMLDERKKNNNNEEEEETRVFVVEDGYEKTLQPEARKLLDEILEPSRRFVSPEPLVRTYPPSSSIKLYKCNEQTGKYKVAELKSGPIFRTDLESDSVFLLDRGEAGVWAWPDYMSERPRLAAECQLVDDGTGERSLWRSKHGAALEEVDDMGLLYAEACYVLRYKYGYGRRTRCIVYCWEGVHSACNEREAALEAACALAEEESAQLVRSSQGKEPAHLLQIYNGKLTILTGPHRSAPPKKYLVRVYGSTPYKSKAVERPLRASSLDSGGVFILFSTSPVVWSGSRSTGDAREASRRMAPPTAPLVCEGKEDDEFWTQLGGKGVCNMESVDYDEEEMEKHFYHLKTEKDVFIGDEILGFAQNSLLPEAAWLLDAGNVIWVWIGSYTAHKPLKEYVEEAKIFLYTHPASRDRNTIISVIKQGLEPPTFIGLFDNWNHNFLRDYRPLGALRSSVQEQDALINDIMAIKMASEFDNFVKYPLTILRNDPEKLPPGVDVSRKELHLTFDDFMSVFKMEPAEFEKLPTWRRQRLKQTAGLF</sequence>
<dbReference type="GO" id="GO:0051015">
    <property type="term" value="F:actin filament binding"/>
    <property type="evidence" value="ECO:0007669"/>
    <property type="project" value="InterPro"/>
</dbReference>
<dbReference type="Pfam" id="PF02209">
    <property type="entry name" value="VHP"/>
    <property type="match status" value="1"/>
</dbReference>
<feature type="non-terminal residue" evidence="2">
    <location>
        <position position="1"/>
    </location>
</feature>
<protein>
    <recommendedName>
        <fullName evidence="1">HP domain-containing protein</fullName>
    </recommendedName>
</protein>
<dbReference type="InterPro" id="IPR003128">
    <property type="entry name" value="Villin_headpiece"/>
</dbReference>
<dbReference type="Gene3D" id="3.40.20.10">
    <property type="entry name" value="Severin"/>
    <property type="match status" value="6"/>
</dbReference>
<reference evidence="2 3" key="1">
    <citation type="journal article" date="2017" name="Curr. Biol.">
        <title>The Evolution of Venom by Co-option of Single-Copy Genes.</title>
        <authorList>
            <person name="Martinson E.O."/>
            <person name="Mrinalini"/>
            <person name="Kelkar Y.D."/>
            <person name="Chang C.H."/>
            <person name="Werren J.H."/>
        </authorList>
    </citation>
    <scope>NUCLEOTIDE SEQUENCE [LARGE SCALE GENOMIC DNA]</scope>
    <source>
        <strain evidence="2 3">Alberta</strain>
        <tissue evidence="2">Whole body</tissue>
    </source>
</reference>
<accession>A0A232FCK2</accession>
<dbReference type="EMBL" id="NNAY01000461">
    <property type="protein sequence ID" value="OXU28220.1"/>
    <property type="molecule type" value="Genomic_DNA"/>
</dbReference>
<dbReference type="InterPro" id="IPR007122">
    <property type="entry name" value="Villin/Gelsolin"/>
</dbReference>
<dbReference type="SMART" id="SM00262">
    <property type="entry name" value="GEL"/>
    <property type="match status" value="5"/>
</dbReference>
<keyword evidence="3" id="KW-1185">Reference proteome</keyword>
<dbReference type="PANTHER" id="PTHR11977">
    <property type="entry name" value="VILLIN"/>
    <property type="match status" value="1"/>
</dbReference>
<dbReference type="GO" id="GO:0015629">
    <property type="term" value="C:actin cytoskeleton"/>
    <property type="evidence" value="ECO:0007669"/>
    <property type="project" value="TreeGrafter"/>
</dbReference>
<gene>
    <name evidence="2" type="ORF">TSAR_011731</name>
</gene>
<evidence type="ECO:0000313" key="3">
    <source>
        <dbReference type="Proteomes" id="UP000215335"/>
    </source>
</evidence>
<dbReference type="InterPro" id="IPR029006">
    <property type="entry name" value="ADF-H/Gelsolin-like_dom_sf"/>
</dbReference>
<name>A0A232FCK2_9HYME</name>
<proteinExistence type="predicted"/>
<organism evidence="2 3">
    <name type="scientific">Trichomalopsis sarcophagae</name>
    <dbReference type="NCBI Taxonomy" id="543379"/>
    <lineage>
        <taxon>Eukaryota</taxon>
        <taxon>Metazoa</taxon>
        <taxon>Ecdysozoa</taxon>
        <taxon>Arthropoda</taxon>
        <taxon>Hexapoda</taxon>
        <taxon>Insecta</taxon>
        <taxon>Pterygota</taxon>
        <taxon>Neoptera</taxon>
        <taxon>Endopterygota</taxon>
        <taxon>Hymenoptera</taxon>
        <taxon>Apocrita</taxon>
        <taxon>Proctotrupomorpha</taxon>
        <taxon>Chalcidoidea</taxon>
        <taxon>Pteromalidae</taxon>
        <taxon>Pteromalinae</taxon>
        <taxon>Trichomalopsis</taxon>
    </lineage>
</organism>
<dbReference type="OrthoDB" id="6375767at2759"/>
<dbReference type="SUPFAM" id="SSF47050">
    <property type="entry name" value="VHP, Villin headpiece domain"/>
    <property type="match status" value="1"/>
</dbReference>
<dbReference type="InterPro" id="IPR036886">
    <property type="entry name" value="Villin_headpiece_dom_sf"/>
</dbReference>
<dbReference type="AlphaFoldDB" id="A0A232FCK2"/>
<dbReference type="PANTHER" id="PTHR11977:SF130">
    <property type="entry name" value="SEVERIN"/>
    <property type="match status" value="1"/>
</dbReference>